<feature type="compositionally biased region" description="Basic and acidic residues" evidence="1">
    <location>
        <begin position="82"/>
        <end position="104"/>
    </location>
</feature>
<evidence type="ECO:0000259" key="2">
    <source>
        <dbReference type="Pfam" id="PF09994"/>
    </source>
</evidence>
<gene>
    <name evidence="3" type="ORF">AG1IA_07887</name>
</gene>
<dbReference type="Proteomes" id="UP000011668">
    <property type="component" value="Unassembled WGS sequence"/>
</dbReference>
<accession>L8WJH3</accession>
<proteinExistence type="predicted"/>
<protein>
    <recommendedName>
        <fullName evidence="2">T6SS Phospholipase effector Tle1-like catalytic domain-containing protein</fullName>
    </recommendedName>
</protein>
<reference evidence="3 4" key="1">
    <citation type="journal article" date="2013" name="Nat. Commun.">
        <title>The evolution and pathogenic mechanisms of the rice sheath blight pathogen.</title>
        <authorList>
            <person name="Zheng A."/>
            <person name="Lin R."/>
            <person name="Xu L."/>
            <person name="Qin P."/>
            <person name="Tang C."/>
            <person name="Ai P."/>
            <person name="Zhang D."/>
            <person name="Liu Y."/>
            <person name="Sun Z."/>
            <person name="Feng H."/>
            <person name="Wang Y."/>
            <person name="Chen Y."/>
            <person name="Liang X."/>
            <person name="Fu R."/>
            <person name="Li Q."/>
            <person name="Zhang J."/>
            <person name="Yu X."/>
            <person name="Xie Z."/>
            <person name="Ding L."/>
            <person name="Guan P."/>
            <person name="Tang J."/>
            <person name="Liang Y."/>
            <person name="Wang S."/>
            <person name="Deng Q."/>
            <person name="Li S."/>
            <person name="Zhu J."/>
            <person name="Wang L."/>
            <person name="Liu H."/>
            <person name="Li P."/>
        </authorList>
    </citation>
    <scope>NUCLEOTIDE SEQUENCE [LARGE SCALE GENOMIC DNA]</scope>
    <source>
        <strain evidence="4">AG-1 IA</strain>
    </source>
</reference>
<feature type="domain" description="T6SS Phospholipase effector Tle1-like catalytic" evidence="2">
    <location>
        <begin position="150"/>
        <end position="279"/>
    </location>
</feature>
<feature type="domain" description="T6SS Phospholipase effector Tle1-like catalytic" evidence="2">
    <location>
        <begin position="342"/>
        <end position="446"/>
    </location>
</feature>
<organism evidence="3 4">
    <name type="scientific">Thanatephorus cucumeris (strain AG1-IA)</name>
    <name type="common">Rice sheath blight fungus</name>
    <name type="synonym">Rhizoctonia solani</name>
    <dbReference type="NCBI Taxonomy" id="983506"/>
    <lineage>
        <taxon>Eukaryota</taxon>
        <taxon>Fungi</taxon>
        <taxon>Dikarya</taxon>
        <taxon>Basidiomycota</taxon>
        <taxon>Agaricomycotina</taxon>
        <taxon>Agaricomycetes</taxon>
        <taxon>Cantharellales</taxon>
        <taxon>Ceratobasidiaceae</taxon>
        <taxon>Rhizoctonia</taxon>
        <taxon>Rhizoctonia solani AG-1</taxon>
    </lineage>
</organism>
<dbReference type="InterPro" id="IPR018712">
    <property type="entry name" value="Tle1-like_cat"/>
</dbReference>
<feature type="compositionally biased region" description="Basic and acidic residues" evidence="1">
    <location>
        <begin position="616"/>
        <end position="634"/>
    </location>
</feature>
<keyword evidence="4" id="KW-1185">Reference proteome</keyword>
<evidence type="ECO:0000256" key="1">
    <source>
        <dbReference type="SAM" id="MobiDB-lite"/>
    </source>
</evidence>
<dbReference type="STRING" id="983506.L8WJH3"/>
<dbReference type="HOGENOM" id="CLU_370528_0_0_1"/>
<feature type="region of interest" description="Disordered" evidence="1">
    <location>
        <begin position="610"/>
        <end position="636"/>
    </location>
</feature>
<evidence type="ECO:0000313" key="3">
    <source>
        <dbReference type="EMBL" id="ELU38080.1"/>
    </source>
</evidence>
<dbReference type="PANTHER" id="PTHR33840">
    <property type="match status" value="1"/>
</dbReference>
<dbReference type="Pfam" id="PF09994">
    <property type="entry name" value="T6SS_Tle1-like_cat"/>
    <property type="match status" value="2"/>
</dbReference>
<evidence type="ECO:0000313" key="4">
    <source>
        <dbReference type="Proteomes" id="UP000011668"/>
    </source>
</evidence>
<feature type="region of interest" description="Disordered" evidence="1">
    <location>
        <begin position="61"/>
        <end position="112"/>
    </location>
</feature>
<dbReference type="AlphaFoldDB" id="L8WJH3"/>
<sequence>MSWYRSALRHSYLDCTLRAESRSGDIYVIASLGDLNAFRTTKDSELNVSPYLQPTNTGGLIWDPNGGQPSGQWTNPRISPEGSRKQGERRLGVMRPKKDEKNQTEPESGSEEMRFAEIDKYLDIIEEYDNRSRQFTLRLTVKRPTSKQSVKLVELLKKNDPSEQMVYYQVIDSWDVSVSEHLIALVHCIQTGVGTYSPFGTNSRPGFFTGMVLSLLARWDEATACIFGFSRGAYTARALAAGFMFHAHQDLEKSLEQVPFAYEVYANQTGDSARNSQQVDPKVHKRDSVYVKWIMNLLSWPFNRSPTSTPNSDPSYNPKEDRTYLIGAVDVDESDSNGDTSALALDENRGNFLPSVWDHSKTFTGQSAVEVWFKGGHSDVGGGAPLLKRSRKNYFLENWRQLPSIMRTGLWKRPGPEQSVPPLPSKGGPNRLPDLSNISLRWMVQQCLELEDVRVLFDPYAIRSYRRAEILEKHELDVTKEQKILRQRRELDDFDITPEPYISLDMNPLFWWFLELLPVPKLSQYGSNRSRLSTVYRPNLGMPRTVNQVEEQDCIRIHSSAYRQIQSVEYKHAAQWYSCLKQAGKALPRVEDKLKDDDLGGLESLLRIRRSTMPDSPEHKAGHEEEHKDRHEFSHQGSYATLPTRADWSGKSVTIGKEKDDRPTGEDLRKYSKRLILTYAQVVVACWVSWAAFRGNLYRSELLKELFKRAGTLAKRVFFYAGPSDYADPVVAVLELVRFAPTGCISAPGHR</sequence>
<comment type="caution">
    <text evidence="3">The sequence shown here is derived from an EMBL/GenBank/DDBJ whole genome shotgun (WGS) entry which is preliminary data.</text>
</comment>
<dbReference type="EMBL" id="AFRT01002280">
    <property type="protein sequence ID" value="ELU38080.1"/>
    <property type="molecule type" value="Genomic_DNA"/>
</dbReference>
<dbReference type="PANTHER" id="PTHR33840:SF1">
    <property type="entry name" value="TLE1 PHOSPHOLIPASE DOMAIN-CONTAINING PROTEIN"/>
    <property type="match status" value="1"/>
</dbReference>
<name>L8WJH3_THACA</name>